<evidence type="ECO:0000259" key="4">
    <source>
        <dbReference type="Pfam" id="PF01464"/>
    </source>
</evidence>
<evidence type="ECO:0000313" key="6">
    <source>
        <dbReference type="Proteomes" id="UP000249590"/>
    </source>
</evidence>
<reference evidence="5 6" key="1">
    <citation type="submission" date="2018-05" db="EMBL/GenBank/DDBJ databases">
        <title>Acuticoccus sediminis sp. nov., isolated from deep-sea sediment of Indian Ocean.</title>
        <authorList>
            <person name="Liu X."/>
            <person name="Lai Q."/>
            <person name="Du Y."/>
            <person name="Sun F."/>
            <person name="Zhang X."/>
            <person name="Wang S."/>
            <person name="Shao Z."/>
        </authorList>
    </citation>
    <scope>NUCLEOTIDE SEQUENCE [LARGE SCALE GENOMIC DNA]</scope>
    <source>
        <strain evidence="5 6">PTG4-2</strain>
    </source>
</reference>
<comment type="similarity">
    <text evidence="1">Belongs to the transglycosylase Slt family.</text>
</comment>
<proteinExistence type="inferred from homology"/>
<dbReference type="EMBL" id="QHHQ01000002">
    <property type="protein sequence ID" value="RAI01454.1"/>
    <property type="molecule type" value="Genomic_DNA"/>
</dbReference>
<comment type="similarity">
    <text evidence="2">Belongs to the virb1 family.</text>
</comment>
<dbReference type="InterPro" id="IPR008258">
    <property type="entry name" value="Transglycosylase_SLT_dom_1"/>
</dbReference>
<evidence type="ECO:0000313" key="5">
    <source>
        <dbReference type="EMBL" id="RAI01454.1"/>
    </source>
</evidence>
<dbReference type="RefSeq" id="WP_111344278.1">
    <property type="nucleotide sequence ID" value="NZ_QHHQ01000002.1"/>
</dbReference>
<dbReference type="Gene3D" id="1.10.530.10">
    <property type="match status" value="1"/>
</dbReference>
<dbReference type="InterPro" id="IPR023346">
    <property type="entry name" value="Lysozyme-like_dom_sf"/>
</dbReference>
<dbReference type="Proteomes" id="UP000249590">
    <property type="component" value="Unassembled WGS sequence"/>
</dbReference>
<feature type="domain" description="Transglycosylase SLT" evidence="4">
    <location>
        <begin position="57"/>
        <end position="155"/>
    </location>
</feature>
<feature type="compositionally biased region" description="Basic and acidic residues" evidence="3">
    <location>
        <begin position="207"/>
        <end position="222"/>
    </location>
</feature>
<dbReference type="CDD" id="cd00254">
    <property type="entry name" value="LT-like"/>
    <property type="match status" value="1"/>
</dbReference>
<dbReference type="PANTHER" id="PTHR37423:SF2">
    <property type="entry name" value="MEMBRANE-BOUND LYTIC MUREIN TRANSGLYCOSYLASE C"/>
    <property type="match status" value="1"/>
</dbReference>
<name>A0A8B2NV93_9HYPH</name>
<protein>
    <submittedName>
        <fullName evidence="5">Lytic transglycosylase</fullName>
    </submittedName>
</protein>
<comment type="caution">
    <text evidence="5">The sequence shown here is derived from an EMBL/GenBank/DDBJ whole genome shotgun (WGS) entry which is preliminary data.</text>
</comment>
<accession>A0A8B2NV93</accession>
<dbReference type="OrthoDB" id="9801695at2"/>
<feature type="region of interest" description="Disordered" evidence="3">
    <location>
        <begin position="183"/>
        <end position="255"/>
    </location>
</feature>
<organism evidence="5 6">
    <name type="scientific">Acuticoccus sediminis</name>
    <dbReference type="NCBI Taxonomy" id="2184697"/>
    <lineage>
        <taxon>Bacteria</taxon>
        <taxon>Pseudomonadati</taxon>
        <taxon>Pseudomonadota</taxon>
        <taxon>Alphaproteobacteria</taxon>
        <taxon>Hyphomicrobiales</taxon>
        <taxon>Amorphaceae</taxon>
        <taxon>Acuticoccus</taxon>
    </lineage>
</organism>
<dbReference type="PANTHER" id="PTHR37423">
    <property type="entry name" value="SOLUBLE LYTIC MUREIN TRANSGLYCOSYLASE-RELATED"/>
    <property type="match status" value="1"/>
</dbReference>
<dbReference type="SUPFAM" id="SSF53955">
    <property type="entry name" value="Lysozyme-like"/>
    <property type="match status" value="1"/>
</dbReference>
<keyword evidence="6" id="KW-1185">Reference proteome</keyword>
<evidence type="ECO:0000256" key="2">
    <source>
        <dbReference type="ARBA" id="ARBA00009387"/>
    </source>
</evidence>
<dbReference type="Pfam" id="PF01464">
    <property type="entry name" value="SLT"/>
    <property type="match status" value="1"/>
</dbReference>
<gene>
    <name evidence="5" type="ORF">DLJ53_08430</name>
</gene>
<sequence length="255" mass="27664">MPVAHFPSALRRCGHRGRIALLLLSGLSLGLIESGGVYAQPVPTMQQEADHPFDAPVAEAAQRFGIPERWIVAVMRAESAGNTHAISHAGAQGLMQVMPATWDHLRARYRLGSDPFDPRDNILAGAAYLREMYDRYGTIPAMLAAYNAGPDRYDEHLATGRPLPAETRAYVNQLAPALGVATQSVNAPAGPPPPPDWREAPLFVPRSNDRRMAADRTTEKPSARNSASVPVQHHAEDSSDPKTMFVVQNAPRDAP</sequence>
<dbReference type="AlphaFoldDB" id="A0A8B2NV93"/>
<evidence type="ECO:0000256" key="3">
    <source>
        <dbReference type="SAM" id="MobiDB-lite"/>
    </source>
</evidence>
<evidence type="ECO:0000256" key="1">
    <source>
        <dbReference type="ARBA" id="ARBA00007734"/>
    </source>
</evidence>